<dbReference type="EC" id="3.2.1.17" evidence="3"/>
<keyword evidence="3" id="KW-0378">Hydrolase</keyword>
<evidence type="ECO:0000256" key="2">
    <source>
        <dbReference type="ARBA" id="ARBA00022638"/>
    </source>
</evidence>
<name>A0A0B4ZXC2_9CAUD</name>
<dbReference type="InterPro" id="IPR023347">
    <property type="entry name" value="Lysozyme_dom_sf"/>
</dbReference>
<dbReference type="GO" id="GO:0016998">
    <property type="term" value="P:cell wall macromolecule catabolic process"/>
    <property type="evidence" value="ECO:0007669"/>
    <property type="project" value="InterPro"/>
</dbReference>
<keyword evidence="2 3" id="KW-0081">Bacteriolytic enzyme</keyword>
<dbReference type="EMBL" id="KP202158">
    <property type="protein sequence ID" value="AJD81937.1"/>
    <property type="molecule type" value="Genomic_DNA"/>
</dbReference>
<comment type="similarity">
    <text evidence="3">Belongs to the glycosyl hydrolase 24 family.</text>
</comment>
<keyword evidence="3" id="KW-0326">Glycosidase</keyword>
<dbReference type="Gene3D" id="1.10.530.40">
    <property type="match status" value="1"/>
</dbReference>
<evidence type="ECO:0000256" key="1">
    <source>
        <dbReference type="ARBA" id="ARBA00022529"/>
    </source>
</evidence>
<evidence type="ECO:0000313" key="4">
    <source>
        <dbReference type="EMBL" id="AJD81937.1"/>
    </source>
</evidence>
<keyword evidence="5" id="KW-1185">Reference proteome</keyword>
<organism evidence="4 5">
    <name type="scientific">Yersinia phage vB_YenM_TG1</name>
    <dbReference type="NCBI Taxonomy" id="1589265"/>
    <lineage>
        <taxon>Viruses</taxon>
        <taxon>Duplodnaviria</taxon>
        <taxon>Heunggongvirae</taxon>
        <taxon>Uroviricota</taxon>
        <taxon>Caudoviricetes</taxon>
        <taxon>Pantevenvirales</taxon>
        <taxon>Straboviridae</taxon>
        <taxon>Tevenvirinae</taxon>
        <taxon>Tegunavirus</taxon>
        <taxon>Tegunavirus yenmtg1</taxon>
    </lineage>
</organism>
<dbReference type="CDD" id="cd00735">
    <property type="entry name" value="T4-like_lys"/>
    <property type="match status" value="1"/>
</dbReference>
<dbReference type="InterPro" id="IPR002196">
    <property type="entry name" value="Glyco_hydro_24"/>
</dbReference>
<dbReference type="GO" id="GO:0003796">
    <property type="term" value="F:lysozyme activity"/>
    <property type="evidence" value="ECO:0007669"/>
    <property type="project" value="UniProtKB-EC"/>
</dbReference>
<evidence type="ECO:0000256" key="3">
    <source>
        <dbReference type="RuleBase" id="RU003788"/>
    </source>
</evidence>
<evidence type="ECO:0000313" key="5">
    <source>
        <dbReference type="Proteomes" id="UP000031805"/>
    </source>
</evidence>
<dbReference type="SUPFAM" id="SSF53955">
    <property type="entry name" value="Lysozyme-like"/>
    <property type="match status" value="1"/>
</dbReference>
<sequence length="162" mass="18126">MNLFEMLRYDEGLKLEVYFDTEGYPTVGVGHLLTKVHNLMSGISILDKELGLSTQGRITTEDAEYLFSKDVEKAKAGIKSNTVLNDLYLSLDPIRQMALVNMVFQMGVAGVAGFNNSIKLLKAKQWDQAALNLAQSKWFKQTPNRAKRVINVFKTGTMGAYK</sequence>
<dbReference type="InterPro" id="IPR023346">
    <property type="entry name" value="Lysozyme-like_dom_sf"/>
</dbReference>
<dbReference type="PRINTS" id="PR00684">
    <property type="entry name" value="T4LYSOZYME"/>
</dbReference>
<gene>
    <name evidence="4" type="ORF">YenMTG1_127</name>
</gene>
<proteinExistence type="inferred from homology"/>
<protein>
    <recommendedName>
        <fullName evidence="3">Lysozyme</fullName>
        <ecNumber evidence="3">3.2.1.17</ecNumber>
    </recommendedName>
</protein>
<reference evidence="4 5" key="1">
    <citation type="submission" date="2014-11" db="EMBL/GenBank/DDBJ databases">
        <title>Complete genome sequence of vB_YenM_TG1, a broad host range bacteriophage which infects Yersinia enterocolitica.</title>
        <authorList>
            <person name="Leon-Velarde C.G."/>
            <person name="Kropinski A.M."/>
            <person name="Chen S."/>
            <person name="Griffiths M.W."/>
            <person name="Odumeru J.A."/>
        </authorList>
    </citation>
    <scope>NUCLEOTIDE SEQUENCE [LARGE SCALE GENOMIC DNA]</scope>
</reference>
<dbReference type="Pfam" id="PF00959">
    <property type="entry name" value="Phage_lysozyme"/>
    <property type="match status" value="1"/>
</dbReference>
<dbReference type="RefSeq" id="YP_009200388.1">
    <property type="nucleotide sequence ID" value="NC_028820.1"/>
</dbReference>
<dbReference type="PANTHER" id="PTHR37406:SF1">
    <property type="entry name" value="T4-TYPE LYSOZYME 1-RELATED"/>
    <property type="match status" value="1"/>
</dbReference>
<dbReference type="PANTHER" id="PTHR37406">
    <property type="entry name" value="T4-TYPE LYSOZYME 1-RELATED"/>
    <property type="match status" value="1"/>
</dbReference>
<dbReference type="GeneID" id="26627451"/>
<dbReference type="Proteomes" id="UP000031805">
    <property type="component" value="Segment"/>
</dbReference>
<dbReference type="InterPro" id="IPR001165">
    <property type="entry name" value="T4-type_lysozyme"/>
</dbReference>
<accession>A0A0B4ZXC2</accession>
<dbReference type="GO" id="GO:0042742">
    <property type="term" value="P:defense response to bacterium"/>
    <property type="evidence" value="ECO:0007669"/>
    <property type="project" value="UniProtKB-KW"/>
</dbReference>
<dbReference type="GO" id="GO:0009253">
    <property type="term" value="P:peptidoglycan catabolic process"/>
    <property type="evidence" value="ECO:0007669"/>
    <property type="project" value="InterPro"/>
</dbReference>
<keyword evidence="1 3" id="KW-0929">Antimicrobial</keyword>
<dbReference type="KEGG" id="vg:26627451"/>
<dbReference type="GO" id="GO:0031640">
    <property type="term" value="P:killing of cells of another organism"/>
    <property type="evidence" value="ECO:0007669"/>
    <property type="project" value="UniProtKB-KW"/>
</dbReference>
<dbReference type="InterPro" id="IPR052619">
    <property type="entry name" value="Phage_lysozyme-like"/>
</dbReference>
<comment type="catalytic activity">
    <reaction evidence="3">
        <text>Hydrolysis of (1-&gt;4)-beta-linkages between N-acetylmuramic acid and N-acetyl-D-glucosamine residues in a peptidoglycan and between N-acetyl-D-glucosamine residues in chitodextrins.</text>
        <dbReference type="EC" id="3.2.1.17"/>
    </reaction>
</comment>